<dbReference type="GO" id="GO:0004029">
    <property type="term" value="F:aldehyde dehydrogenase (NAD+) activity"/>
    <property type="evidence" value="ECO:0007669"/>
    <property type="project" value="TreeGrafter"/>
</dbReference>
<organism evidence="1 2">
    <name type="scientific">Hyaloscypha hepaticicola</name>
    <dbReference type="NCBI Taxonomy" id="2082293"/>
    <lineage>
        <taxon>Eukaryota</taxon>
        <taxon>Fungi</taxon>
        <taxon>Dikarya</taxon>
        <taxon>Ascomycota</taxon>
        <taxon>Pezizomycotina</taxon>
        <taxon>Leotiomycetes</taxon>
        <taxon>Helotiales</taxon>
        <taxon>Hyaloscyphaceae</taxon>
        <taxon>Hyaloscypha</taxon>
    </lineage>
</organism>
<gene>
    <name evidence="1" type="ORF">NA56DRAFT_669110</name>
</gene>
<dbReference type="Proteomes" id="UP000235672">
    <property type="component" value="Unassembled WGS sequence"/>
</dbReference>
<dbReference type="Gene3D" id="3.40.50.720">
    <property type="entry name" value="NAD(P)-binding Rossmann-like Domain"/>
    <property type="match status" value="1"/>
</dbReference>
<dbReference type="PANTHER" id="PTHR48079">
    <property type="entry name" value="PROTEIN YEEZ"/>
    <property type="match status" value="1"/>
</dbReference>
<dbReference type="GO" id="GO:0005737">
    <property type="term" value="C:cytoplasm"/>
    <property type="evidence" value="ECO:0007669"/>
    <property type="project" value="TreeGrafter"/>
</dbReference>
<dbReference type="PANTHER" id="PTHR48079:SF6">
    <property type="entry name" value="NAD(P)-BINDING DOMAIN-CONTAINING PROTEIN-RELATED"/>
    <property type="match status" value="1"/>
</dbReference>
<dbReference type="InterPro" id="IPR051783">
    <property type="entry name" value="NAD(P)-dependent_oxidoreduct"/>
</dbReference>
<evidence type="ECO:0000313" key="2">
    <source>
        <dbReference type="Proteomes" id="UP000235672"/>
    </source>
</evidence>
<proteinExistence type="predicted"/>
<evidence type="ECO:0000313" key="1">
    <source>
        <dbReference type="EMBL" id="PMD24602.1"/>
    </source>
</evidence>
<name>A0A2J6QEA0_9HELO</name>
<keyword evidence="2" id="KW-1185">Reference proteome</keyword>
<evidence type="ECO:0008006" key="3">
    <source>
        <dbReference type="Google" id="ProtNLM"/>
    </source>
</evidence>
<sequence length="319" mass="35257">MLAKRLFMYVYHFAAQAREMLIALEPVQPVEIVLGDFDSFEIIKRAAAEADVVIHTRDHNHPGCAAAILSDLQQKTTPSFLIHLTGTGCISDEGTQSWEGSYNPHIWDNVREINEIYNLPDSAKHHVIDKNIMNVSSELLRTACVCPPDIYGQSTGIGNKATFLVPEYVKIVMEKKEAFYLGKGENMRAVTHIDDIVDLFVILVGEAIQGGSSAQWGKKGFYFAVSGEVKWIDAAKAINKIGVHQGWLPAESKPVSWTEVHVASLLPEIPIPGIALYLWGSNSRADSVRARSLCWEPGGPSFWDSLEEDVSIAVAKLKK</sequence>
<dbReference type="AlphaFoldDB" id="A0A2J6QEA0"/>
<dbReference type="SUPFAM" id="SSF51735">
    <property type="entry name" value="NAD(P)-binding Rossmann-fold domains"/>
    <property type="match status" value="1"/>
</dbReference>
<reference evidence="1 2" key="1">
    <citation type="submission" date="2016-05" db="EMBL/GenBank/DDBJ databases">
        <title>A degradative enzymes factory behind the ericoid mycorrhizal symbiosis.</title>
        <authorList>
            <consortium name="DOE Joint Genome Institute"/>
            <person name="Martino E."/>
            <person name="Morin E."/>
            <person name="Grelet G."/>
            <person name="Kuo A."/>
            <person name="Kohler A."/>
            <person name="Daghino S."/>
            <person name="Barry K."/>
            <person name="Choi C."/>
            <person name="Cichocki N."/>
            <person name="Clum A."/>
            <person name="Copeland A."/>
            <person name="Hainaut M."/>
            <person name="Haridas S."/>
            <person name="Labutti K."/>
            <person name="Lindquist E."/>
            <person name="Lipzen A."/>
            <person name="Khouja H.-R."/>
            <person name="Murat C."/>
            <person name="Ohm R."/>
            <person name="Olson A."/>
            <person name="Spatafora J."/>
            <person name="Veneault-Fourrey C."/>
            <person name="Henrissat B."/>
            <person name="Grigoriev I."/>
            <person name="Martin F."/>
            <person name="Perotto S."/>
        </authorList>
    </citation>
    <scope>NUCLEOTIDE SEQUENCE [LARGE SCALE GENOMIC DNA]</scope>
    <source>
        <strain evidence="1 2">UAMH 7357</strain>
    </source>
</reference>
<dbReference type="STRING" id="1745343.A0A2J6QEA0"/>
<dbReference type="OrthoDB" id="2130169at2759"/>
<dbReference type="EMBL" id="KZ613472">
    <property type="protein sequence ID" value="PMD24602.1"/>
    <property type="molecule type" value="Genomic_DNA"/>
</dbReference>
<protein>
    <recommendedName>
        <fullName evidence="3">NAD(P)-binding protein</fullName>
    </recommendedName>
</protein>
<accession>A0A2J6QEA0</accession>
<dbReference type="InterPro" id="IPR036291">
    <property type="entry name" value="NAD(P)-bd_dom_sf"/>
</dbReference>